<protein>
    <submittedName>
        <fullName evidence="2">Uncharacterized protein</fullName>
    </submittedName>
</protein>
<organism evidence="2">
    <name type="scientific">viral metagenome</name>
    <dbReference type="NCBI Taxonomy" id="1070528"/>
    <lineage>
        <taxon>unclassified sequences</taxon>
        <taxon>metagenomes</taxon>
        <taxon>organismal metagenomes</taxon>
    </lineage>
</organism>
<evidence type="ECO:0000256" key="1">
    <source>
        <dbReference type="SAM" id="Phobius"/>
    </source>
</evidence>
<sequence>MNIAKILFVIGSIVLGVLGIINFSNSKQYISLLLFVPLTVWILVIFGLRWFGPEGEYNTKTVKWPPQLNSCPDFLVFYNRKASGNRPAMPTCIDKIGISLNNIPDVFPEGGDSDSGDQYFFQLIPGEIRADLCKRLSDAGLTWEGVFNGETCFDPDNSGAADTTNGTNVCSSP</sequence>
<name>A0A6C0DI06_9ZZZZ</name>
<feature type="transmembrane region" description="Helical" evidence="1">
    <location>
        <begin position="30"/>
        <end position="51"/>
    </location>
</feature>
<keyword evidence="1" id="KW-0812">Transmembrane</keyword>
<accession>A0A6C0DI06</accession>
<keyword evidence="1" id="KW-1133">Transmembrane helix</keyword>
<evidence type="ECO:0000313" key="2">
    <source>
        <dbReference type="EMBL" id="QHT15549.1"/>
    </source>
</evidence>
<reference evidence="2" key="1">
    <citation type="journal article" date="2020" name="Nature">
        <title>Giant virus diversity and host interactions through global metagenomics.</title>
        <authorList>
            <person name="Schulz F."/>
            <person name="Roux S."/>
            <person name="Paez-Espino D."/>
            <person name="Jungbluth S."/>
            <person name="Walsh D.A."/>
            <person name="Denef V.J."/>
            <person name="McMahon K.D."/>
            <person name="Konstantinidis K.T."/>
            <person name="Eloe-Fadrosh E.A."/>
            <person name="Kyrpides N.C."/>
            <person name="Woyke T."/>
        </authorList>
    </citation>
    <scope>NUCLEOTIDE SEQUENCE</scope>
    <source>
        <strain evidence="2">GVMAG-M-3300023174-176</strain>
    </source>
</reference>
<keyword evidence="1" id="KW-0472">Membrane</keyword>
<dbReference type="EMBL" id="MN739613">
    <property type="protein sequence ID" value="QHT15549.1"/>
    <property type="molecule type" value="Genomic_DNA"/>
</dbReference>
<proteinExistence type="predicted"/>
<feature type="transmembrane region" description="Helical" evidence="1">
    <location>
        <begin position="6"/>
        <end position="23"/>
    </location>
</feature>
<dbReference type="AlphaFoldDB" id="A0A6C0DI06"/>